<evidence type="ECO:0000256" key="1">
    <source>
        <dbReference type="ARBA" id="ARBA00023125"/>
    </source>
</evidence>
<dbReference type="AlphaFoldDB" id="F0WY62"/>
<protein>
    <submittedName>
        <fullName evidence="4">CENPB protein Homeodomainlike putative</fullName>
    </submittedName>
</protein>
<gene>
    <name evidence="4" type="primary">AlNc14C372G11121</name>
    <name evidence="4" type="ORF">ALNC14_125570</name>
</gene>
<sequence>MPLSRSSSLRRAMREVNLVKAPFNGIISGIVRDRKIYLLVKEADLKCKRTWPLDFPAVDKELANWMLQCQSKRVMLSEDLIKAKAKWFATLSVPETPWLQAYEHTRREWLGDTGVIPAQRDAIRERLKGLTCTTWMKRDSFYCLAPDKIIARRQVKRSKKSKTRVTVSLTCNADGAYKREPFIIGHANKPRCFQKKSGDQLGLNYRSNIKAWMTGVLFQEWLQEFDDDMCSQRRNVVLILDNASAHTVYGMELQSVTVMLLPLNTT</sequence>
<organism evidence="4">
    <name type="scientific">Albugo laibachii Nc14</name>
    <dbReference type="NCBI Taxonomy" id="890382"/>
    <lineage>
        <taxon>Eukaryota</taxon>
        <taxon>Sar</taxon>
        <taxon>Stramenopiles</taxon>
        <taxon>Oomycota</taxon>
        <taxon>Peronosporomycetes</taxon>
        <taxon>Albuginales</taxon>
        <taxon>Albuginaceae</taxon>
        <taxon>Albugo</taxon>
    </lineage>
</organism>
<dbReference type="Gene3D" id="1.10.10.60">
    <property type="entry name" value="Homeodomain-like"/>
    <property type="match status" value="1"/>
</dbReference>
<dbReference type="InterPro" id="IPR006600">
    <property type="entry name" value="HTH_CenpB_DNA-bd_dom"/>
</dbReference>
<dbReference type="PANTHER" id="PTHR19303:SF73">
    <property type="entry name" value="PROTEIN PDC2"/>
    <property type="match status" value="1"/>
</dbReference>
<dbReference type="InterPro" id="IPR050863">
    <property type="entry name" value="CenT-Element_Derived"/>
</dbReference>
<keyword evidence="4" id="KW-0371">Homeobox</keyword>
<reference evidence="4" key="1">
    <citation type="journal article" date="2011" name="PLoS Biol.">
        <title>Gene gain and loss during evolution of obligate parasitism in the white rust pathogen of Arabidopsis thaliana.</title>
        <authorList>
            <person name="Kemen E."/>
            <person name="Gardiner A."/>
            <person name="Schultz-Larsen T."/>
            <person name="Kemen A.C."/>
            <person name="Balmuth A.L."/>
            <person name="Robert-Seilaniantz A."/>
            <person name="Bailey K."/>
            <person name="Holub E."/>
            <person name="Studholme D.J."/>
            <person name="Maclean D."/>
            <person name="Jones J.D."/>
        </authorList>
    </citation>
    <scope>NUCLEOTIDE SEQUENCE</scope>
</reference>
<dbReference type="Pfam" id="PF03184">
    <property type="entry name" value="DDE_1"/>
    <property type="match status" value="1"/>
</dbReference>
<evidence type="ECO:0000313" key="4">
    <source>
        <dbReference type="EMBL" id="CCA26413.1"/>
    </source>
</evidence>
<evidence type="ECO:0000259" key="2">
    <source>
        <dbReference type="Pfam" id="PF03184"/>
    </source>
</evidence>
<accession>F0WY62</accession>
<evidence type="ECO:0000259" key="3">
    <source>
        <dbReference type="Pfam" id="PF03221"/>
    </source>
</evidence>
<dbReference type="GO" id="GO:0003677">
    <property type="term" value="F:DNA binding"/>
    <property type="evidence" value="ECO:0007669"/>
    <property type="project" value="UniProtKB-KW"/>
</dbReference>
<dbReference type="EMBL" id="FR824416">
    <property type="protein sequence ID" value="CCA26413.1"/>
    <property type="molecule type" value="Genomic_DNA"/>
</dbReference>
<feature type="domain" description="DDE-1" evidence="2">
    <location>
        <begin position="162"/>
        <end position="266"/>
    </location>
</feature>
<dbReference type="Pfam" id="PF03221">
    <property type="entry name" value="HTH_Tnp_Tc5"/>
    <property type="match status" value="1"/>
</dbReference>
<proteinExistence type="predicted"/>
<reference evidence="4" key="2">
    <citation type="submission" date="2011-02" db="EMBL/GenBank/DDBJ databases">
        <authorList>
            <person name="MacLean D."/>
        </authorList>
    </citation>
    <scope>NUCLEOTIDE SEQUENCE</scope>
</reference>
<dbReference type="PANTHER" id="PTHR19303">
    <property type="entry name" value="TRANSPOSON"/>
    <property type="match status" value="1"/>
</dbReference>
<dbReference type="InterPro" id="IPR004875">
    <property type="entry name" value="DDE_SF_endonuclease_dom"/>
</dbReference>
<dbReference type="HOGENOM" id="CLU_018294_0_1_1"/>
<feature type="domain" description="HTH CENPB-type" evidence="3">
    <location>
        <begin position="55"/>
        <end position="90"/>
    </location>
</feature>
<dbReference type="GO" id="GO:0005634">
    <property type="term" value="C:nucleus"/>
    <property type="evidence" value="ECO:0007669"/>
    <property type="project" value="TreeGrafter"/>
</dbReference>
<name>F0WY62_9STRA</name>
<keyword evidence="1" id="KW-0238">DNA-binding</keyword>